<evidence type="ECO:0000313" key="4">
    <source>
        <dbReference type="Proteomes" id="UP000593573"/>
    </source>
</evidence>
<evidence type="ECO:0000313" key="3">
    <source>
        <dbReference type="EMBL" id="MBA0672658.1"/>
    </source>
</evidence>
<name>A0A7J8WCA4_9ROSI</name>
<dbReference type="GO" id="GO:0008270">
    <property type="term" value="F:zinc ion binding"/>
    <property type="evidence" value="ECO:0007669"/>
    <property type="project" value="UniProtKB-KW"/>
</dbReference>
<dbReference type="InterPro" id="IPR025836">
    <property type="entry name" value="Zn_knuckle_CX2CX4HX4C"/>
</dbReference>
<proteinExistence type="predicted"/>
<gene>
    <name evidence="3" type="ORF">Goklo_024183</name>
</gene>
<organism evidence="3 4">
    <name type="scientific">Gossypium klotzschianum</name>
    <dbReference type="NCBI Taxonomy" id="34286"/>
    <lineage>
        <taxon>Eukaryota</taxon>
        <taxon>Viridiplantae</taxon>
        <taxon>Streptophyta</taxon>
        <taxon>Embryophyta</taxon>
        <taxon>Tracheophyta</taxon>
        <taxon>Spermatophyta</taxon>
        <taxon>Magnoliopsida</taxon>
        <taxon>eudicotyledons</taxon>
        <taxon>Gunneridae</taxon>
        <taxon>Pentapetalae</taxon>
        <taxon>rosids</taxon>
        <taxon>malvids</taxon>
        <taxon>Malvales</taxon>
        <taxon>Malvaceae</taxon>
        <taxon>Malvoideae</taxon>
        <taxon>Gossypium</taxon>
    </lineage>
</organism>
<keyword evidence="1" id="KW-0479">Metal-binding</keyword>
<dbReference type="AlphaFoldDB" id="A0A7J8WCA4"/>
<dbReference type="OrthoDB" id="1000485at2759"/>
<reference evidence="3 4" key="1">
    <citation type="journal article" date="2019" name="Genome Biol. Evol.">
        <title>Insights into the evolution of the New World diploid cottons (Gossypium, subgenus Houzingenia) based on genome sequencing.</title>
        <authorList>
            <person name="Grover C.E."/>
            <person name="Arick M.A. 2nd"/>
            <person name="Thrash A."/>
            <person name="Conover J.L."/>
            <person name="Sanders W.S."/>
            <person name="Peterson D.G."/>
            <person name="Frelichowski J.E."/>
            <person name="Scheffler J.A."/>
            <person name="Scheffler B.E."/>
            <person name="Wendel J.F."/>
        </authorList>
    </citation>
    <scope>NUCLEOTIDE SEQUENCE [LARGE SCALE GENOMIC DNA]</scope>
    <source>
        <strain evidence="3">57</strain>
        <tissue evidence="3">Leaf</tissue>
    </source>
</reference>
<dbReference type="GO" id="GO:0003676">
    <property type="term" value="F:nucleic acid binding"/>
    <property type="evidence" value="ECO:0007669"/>
    <property type="project" value="InterPro"/>
</dbReference>
<dbReference type="PANTHER" id="PTHR31286:SF153">
    <property type="entry name" value="DUF4283 DOMAIN PROTEIN"/>
    <property type="match status" value="1"/>
</dbReference>
<dbReference type="PROSITE" id="PS50158">
    <property type="entry name" value="ZF_CCHC"/>
    <property type="match status" value="1"/>
</dbReference>
<protein>
    <recommendedName>
        <fullName evidence="2">CCHC-type domain-containing protein</fullName>
    </recommendedName>
</protein>
<feature type="domain" description="CCHC-type" evidence="2">
    <location>
        <begin position="66"/>
        <end position="80"/>
    </location>
</feature>
<dbReference type="PANTHER" id="PTHR31286">
    <property type="entry name" value="GLYCINE-RICH CELL WALL STRUCTURAL PROTEIN 1.8-LIKE"/>
    <property type="match status" value="1"/>
</dbReference>
<keyword evidence="4" id="KW-1185">Reference proteome</keyword>
<comment type="caution">
    <text evidence="3">The sequence shown here is derived from an EMBL/GenBank/DDBJ whole genome shotgun (WGS) entry which is preliminary data.</text>
</comment>
<evidence type="ECO:0000259" key="2">
    <source>
        <dbReference type="PROSITE" id="PS50158"/>
    </source>
</evidence>
<dbReference type="Pfam" id="PF14392">
    <property type="entry name" value="zf-CCHC_4"/>
    <property type="match status" value="1"/>
</dbReference>
<keyword evidence="1" id="KW-0862">Zinc</keyword>
<accession>A0A7J8WCA4</accession>
<sequence>MSESMAKKFGDFLGKFLDYDASIPFLSQVTHMHIHVCLDVTTPLKRKKKIKIEEAMFVYEKLSLFCFICGKLGHGESYCPFRLRIEPSKLVLDGIYHCVRCHEGGIWCTNQCNSFNCEIDSGRIIGRDFGKQMSNPNLIPLGPNQQYFINGNNNGRNLGNSALNVDGLVNGPMEMALEEENDPIAAVEGKKWQKIIAGPLVSLGINAKCGSHDLTASSGEQSSQAQ</sequence>
<keyword evidence="1" id="KW-0863">Zinc-finger</keyword>
<dbReference type="EMBL" id="JABFAB010245525">
    <property type="protein sequence ID" value="MBA0672658.1"/>
    <property type="molecule type" value="Genomic_DNA"/>
</dbReference>
<dbReference type="InterPro" id="IPR001878">
    <property type="entry name" value="Znf_CCHC"/>
</dbReference>
<dbReference type="Proteomes" id="UP000593573">
    <property type="component" value="Unassembled WGS sequence"/>
</dbReference>
<evidence type="ECO:0000256" key="1">
    <source>
        <dbReference type="PROSITE-ProRule" id="PRU00047"/>
    </source>
</evidence>
<dbReference type="InterPro" id="IPR040256">
    <property type="entry name" value="At4g02000-like"/>
</dbReference>